<keyword evidence="1" id="KW-1133">Transmembrane helix</keyword>
<name>A0AAX3XG67_9PAST</name>
<accession>A0AAX3XG67</accession>
<dbReference type="Proteomes" id="UP001226750">
    <property type="component" value="Plasmid unnamed1"/>
</dbReference>
<feature type="transmembrane region" description="Helical" evidence="1">
    <location>
        <begin position="83"/>
        <end position="103"/>
    </location>
</feature>
<protein>
    <submittedName>
        <fullName evidence="2">Uncharacterized protein</fullName>
    </submittedName>
</protein>
<proteinExistence type="predicted"/>
<evidence type="ECO:0000313" key="3">
    <source>
        <dbReference type="Proteomes" id="UP001226750"/>
    </source>
</evidence>
<dbReference type="RefSeq" id="WP_285092915.1">
    <property type="nucleotide sequence ID" value="NZ_CP126976.1"/>
</dbReference>
<keyword evidence="3" id="KW-1185">Reference proteome</keyword>
<evidence type="ECO:0000313" key="2">
    <source>
        <dbReference type="EMBL" id="WIM81017.1"/>
    </source>
</evidence>
<gene>
    <name evidence="2" type="ORF">QP018_13340</name>
</gene>
<geneLocation type="plasmid" evidence="2 3">
    <name>unnamed1</name>
</geneLocation>
<organism evidence="2 3">
    <name type="scientific">Gallibacterium anatis</name>
    <dbReference type="NCBI Taxonomy" id="750"/>
    <lineage>
        <taxon>Bacteria</taxon>
        <taxon>Pseudomonadati</taxon>
        <taxon>Pseudomonadota</taxon>
        <taxon>Gammaproteobacteria</taxon>
        <taxon>Pasteurellales</taxon>
        <taxon>Pasteurellaceae</taxon>
        <taxon>Gallibacterium</taxon>
    </lineage>
</organism>
<sequence length="110" mass="12936">MLNKYDMSEKLVRTGFSYEQSNTIAEVIVQSIREVEMQKKAERNNKIKSIIEGTLFGFFIAVIVIVVTIFFREAFDIRSKFTLIMFAMSVFYIVFMLYLRLVLKKLKSNL</sequence>
<evidence type="ECO:0000256" key="1">
    <source>
        <dbReference type="SAM" id="Phobius"/>
    </source>
</evidence>
<keyword evidence="1" id="KW-0472">Membrane</keyword>
<keyword evidence="2" id="KW-0614">Plasmid</keyword>
<dbReference type="EMBL" id="CP126976">
    <property type="protein sequence ID" value="WIM81017.1"/>
    <property type="molecule type" value="Genomic_DNA"/>
</dbReference>
<reference evidence="2 3" key="1">
    <citation type="submission" date="2023-06" db="EMBL/GenBank/DDBJ databases">
        <title>Complete Genome Sequence of Gallibacterium anatis Strain BJF12, Isolated from a chicken with diarrhea.</title>
        <authorList>
            <person name="Guo F."/>
            <person name="Bu W."/>
            <person name="Xu F."/>
            <person name="Wen T."/>
        </authorList>
    </citation>
    <scope>NUCLEOTIDE SEQUENCE [LARGE SCALE GENOMIC DNA]</scope>
    <source>
        <strain evidence="2 3">BJF12</strain>
        <plasmid evidence="2 3">unnamed1</plasmid>
    </source>
</reference>
<keyword evidence="1" id="KW-0812">Transmembrane</keyword>
<dbReference type="AlphaFoldDB" id="A0AAX3XG67"/>
<feature type="transmembrane region" description="Helical" evidence="1">
    <location>
        <begin position="49"/>
        <end position="71"/>
    </location>
</feature>